<keyword evidence="3" id="KW-1185">Reference proteome</keyword>
<feature type="compositionally biased region" description="Acidic residues" evidence="1">
    <location>
        <begin position="297"/>
        <end position="315"/>
    </location>
</feature>
<dbReference type="Proteomes" id="UP000642488">
    <property type="component" value="Unassembled WGS sequence"/>
</dbReference>
<feature type="compositionally biased region" description="Basic and acidic residues" evidence="1">
    <location>
        <begin position="137"/>
        <end position="146"/>
    </location>
</feature>
<name>A0A934MBJ9_9RHOB</name>
<evidence type="ECO:0000313" key="3">
    <source>
        <dbReference type="Proteomes" id="UP000642488"/>
    </source>
</evidence>
<reference evidence="2" key="1">
    <citation type="submission" date="2020-12" db="EMBL/GenBank/DDBJ databases">
        <title>Bacterial taxonomy.</title>
        <authorList>
            <person name="Pan X."/>
        </authorList>
    </citation>
    <scope>NUCLEOTIDE SEQUENCE</scope>
    <source>
        <strain evidence="2">KCTC 52957</strain>
    </source>
</reference>
<comment type="caution">
    <text evidence="2">The sequence shown here is derived from an EMBL/GenBank/DDBJ whole genome shotgun (WGS) entry which is preliminary data.</text>
</comment>
<dbReference type="RefSeq" id="WP_198915287.1">
    <property type="nucleotide sequence ID" value="NZ_JAEKPD010000002.1"/>
</dbReference>
<feature type="compositionally biased region" description="Basic and acidic residues" evidence="1">
    <location>
        <begin position="48"/>
        <end position="59"/>
    </location>
</feature>
<accession>A0A934MBJ9</accession>
<sequence>MSDPAKSTEIEDVLASIRRLVSVDPTGGLKPHRGAVTQKLVLTSDQRVGGDDGRSDRGQRNQAAPLRLEASVSPGLAEVPEDAAAPREDDRGAGKLEIVTESGEVAPDAPASEDVPERDEDVVRDHADEASDESDDAGTRDDKAAEDAPTSEQDSDLALTQSVETFVFNLPDSSEWESEEKIDATEAEDAVRPGSTLEARIAELEAAVSSQASDFEPDGSEDLQQHRPESVPSRRPAPSADTEQAIAQLISDAARSVVTQALDDTGANAEPDAQGSAPDRDTDKSIFNRLRSSPEGASEEDADEGSTEDTAANDDTDARGAIDSSDDADASDDLATAAKDGEAVGEARNADSDVSDPQEASVSEADPEAGKNTDEDGAGRDMDVAEEGAILDEAALRDLVAEIVRSELQGALGERITRNVRKLVRREIMRAITVRDLQ</sequence>
<gene>
    <name evidence="2" type="ORF">ILP92_03400</name>
</gene>
<feature type="region of interest" description="Disordered" evidence="1">
    <location>
        <begin position="24"/>
        <end position="386"/>
    </location>
</feature>
<evidence type="ECO:0000313" key="2">
    <source>
        <dbReference type="EMBL" id="MBJ3761793.1"/>
    </source>
</evidence>
<dbReference type="AlphaFoldDB" id="A0A934MBJ9"/>
<proteinExistence type="predicted"/>
<feature type="compositionally biased region" description="Basic and acidic residues" evidence="1">
    <location>
        <begin position="368"/>
        <end position="383"/>
    </location>
</feature>
<organism evidence="2 3">
    <name type="scientific">Palleronia pontilimi</name>
    <dbReference type="NCBI Taxonomy" id="1964209"/>
    <lineage>
        <taxon>Bacteria</taxon>
        <taxon>Pseudomonadati</taxon>
        <taxon>Pseudomonadota</taxon>
        <taxon>Alphaproteobacteria</taxon>
        <taxon>Rhodobacterales</taxon>
        <taxon>Roseobacteraceae</taxon>
        <taxon>Palleronia</taxon>
    </lineage>
</organism>
<dbReference type="EMBL" id="JAEKPD010000002">
    <property type="protein sequence ID" value="MBJ3761793.1"/>
    <property type="molecule type" value="Genomic_DNA"/>
</dbReference>
<evidence type="ECO:0000256" key="1">
    <source>
        <dbReference type="SAM" id="MobiDB-lite"/>
    </source>
</evidence>
<feature type="compositionally biased region" description="Basic and acidic residues" evidence="1">
    <location>
        <begin position="84"/>
        <end position="94"/>
    </location>
</feature>
<protein>
    <submittedName>
        <fullName evidence="2">Uncharacterized protein</fullName>
    </submittedName>
</protein>